<dbReference type="Proteomes" id="UP000014155">
    <property type="component" value="Unassembled WGS sequence"/>
</dbReference>
<dbReference type="AlphaFoldDB" id="S0FHJ6"/>
<dbReference type="PANTHER" id="PTHR33408">
    <property type="entry name" value="TRANSPOSASE"/>
    <property type="match status" value="1"/>
</dbReference>
<evidence type="ECO:0000313" key="1">
    <source>
        <dbReference type="EMBL" id="EMS69356.1"/>
    </source>
</evidence>
<dbReference type="RefSeq" id="WP_004630344.1">
    <property type="nucleotide sequence ID" value="NZ_AORV01000066.1"/>
</dbReference>
<dbReference type="eggNOG" id="COG3666">
    <property type="taxonomic scope" value="Bacteria"/>
</dbReference>
<sequence>MPIPLESACIKAGVLPACYENSVIEVEIQGQTALSCFSLNDNGTVTCPMGNILTKKKVRGKSTIYGSKEACRQCPNRCTDSRKPKEVSFGPETKYVPVRMYGHIKHKLNSIPAEIPINPFNHTLDRKDYAAAAKVVLRIKKDTSKMKERMCLSEHPFGTVKWYHGAHYLLCKGKEKATAEIGLSFLAYNIKRAINIIGTKKLIEAMQG</sequence>
<accession>S0FHJ6</accession>
<dbReference type="PANTHER" id="PTHR33408:SF2">
    <property type="entry name" value="TRANSPOSASE DDE DOMAIN-CONTAINING PROTEIN"/>
    <property type="match status" value="1"/>
</dbReference>
<organism evidence="1 2">
    <name type="scientific">Ruminiclostridium cellobioparum subsp. termitidis CT1112</name>
    <dbReference type="NCBI Taxonomy" id="1195236"/>
    <lineage>
        <taxon>Bacteria</taxon>
        <taxon>Bacillati</taxon>
        <taxon>Bacillota</taxon>
        <taxon>Clostridia</taxon>
        <taxon>Eubacteriales</taxon>
        <taxon>Oscillospiraceae</taxon>
        <taxon>Ruminiclostridium</taxon>
    </lineage>
</organism>
<reference evidence="1 2" key="1">
    <citation type="journal article" date="2013" name="Genome Announc.">
        <title>Draft Genome Sequence of the Cellulolytic, Mesophilic, Anaerobic Bacterium Clostridium termitidis Strain CT1112 (DSM 5398).</title>
        <authorList>
            <person name="Lal S."/>
            <person name="Ramachandran U."/>
            <person name="Zhang X."/>
            <person name="Munir R."/>
            <person name="Sparling R."/>
            <person name="Levin D.B."/>
        </authorList>
    </citation>
    <scope>NUCLEOTIDE SEQUENCE [LARGE SCALE GENOMIC DNA]</scope>
    <source>
        <strain evidence="1 2">CT1112</strain>
    </source>
</reference>
<keyword evidence="2" id="KW-1185">Reference proteome</keyword>
<evidence type="ECO:0008006" key="3">
    <source>
        <dbReference type="Google" id="ProtNLM"/>
    </source>
</evidence>
<dbReference type="EMBL" id="AORV01000066">
    <property type="protein sequence ID" value="EMS69356.1"/>
    <property type="molecule type" value="Genomic_DNA"/>
</dbReference>
<name>S0FHJ6_RUMCE</name>
<dbReference type="PATRIC" id="fig|1195236.3.peg.5122"/>
<protein>
    <recommendedName>
        <fullName evidence="3">Transposase DDE domain-containing protein</fullName>
    </recommendedName>
</protein>
<comment type="caution">
    <text evidence="1">The sequence shown here is derived from an EMBL/GenBank/DDBJ whole genome shotgun (WGS) entry which is preliminary data.</text>
</comment>
<dbReference type="STRING" id="1195236.CTER_4930"/>
<gene>
    <name evidence="1" type="ORF">CTER_4930</name>
</gene>
<proteinExistence type="predicted"/>
<evidence type="ECO:0000313" key="2">
    <source>
        <dbReference type="Proteomes" id="UP000014155"/>
    </source>
</evidence>